<proteinExistence type="predicted"/>
<protein>
    <submittedName>
        <fullName evidence="3">Uncharacterized protein</fullName>
    </submittedName>
</protein>
<name>A0A6A6B1X6_9PEZI</name>
<dbReference type="GeneID" id="54292572"/>
<sequence length="206" mass="22596">MLYAASGLWFGFFGFGVGGSMVCLCICSKSICLSVSMRLCLFPHGGVYVVYSIILAPNTPLPIPIPFLFFLLLLRLRHPLPPSPFLARYLDVGATSRTWTYTWTYTSPKQPPATSQQPTANSQQPTATSNQQPTERSRQERPPACHAIPIKQTRQPNSTSPASHPFGSPRLVLAQMDQLARACVRASCATTRQDGTTAQRQRDAGI</sequence>
<dbReference type="AlphaFoldDB" id="A0A6A6B1X6"/>
<feature type="transmembrane region" description="Helical" evidence="2">
    <location>
        <begin position="6"/>
        <end position="27"/>
    </location>
</feature>
<gene>
    <name evidence="3" type="ORF">K452DRAFT_115052</name>
</gene>
<feature type="compositionally biased region" description="Polar residues" evidence="1">
    <location>
        <begin position="112"/>
        <end position="134"/>
    </location>
</feature>
<keyword evidence="4" id="KW-1185">Reference proteome</keyword>
<keyword evidence="2" id="KW-1133">Transmembrane helix</keyword>
<organism evidence="3 4">
    <name type="scientific">Aplosporella prunicola CBS 121167</name>
    <dbReference type="NCBI Taxonomy" id="1176127"/>
    <lineage>
        <taxon>Eukaryota</taxon>
        <taxon>Fungi</taxon>
        <taxon>Dikarya</taxon>
        <taxon>Ascomycota</taxon>
        <taxon>Pezizomycotina</taxon>
        <taxon>Dothideomycetes</taxon>
        <taxon>Dothideomycetes incertae sedis</taxon>
        <taxon>Botryosphaeriales</taxon>
        <taxon>Aplosporellaceae</taxon>
        <taxon>Aplosporella</taxon>
    </lineage>
</organism>
<dbReference type="Proteomes" id="UP000799438">
    <property type="component" value="Unassembled WGS sequence"/>
</dbReference>
<evidence type="ECO:0000256" key="2">
    <source>
        <dbReference type="SAM" id="Phobius"/>
    </source>
</evidence>
<accession>A0A6A6B1X6</accession>
<keyword evidence="2" id="KW-0812">Transmembrane</keyword>
<evidence type="ECO:0000313" key="3">
    <source>
        <dbReference type="EMBL" id="KAF2137017.1"/>
    </source>
</evidence>
<dbReference type="EMBL" id="ML995508">
    <property type="protein sequence ID" value="KAF2137017.1"/>
    <property type="molecule type" value="Genomic_DNA"/>
</dbReference>
<reference evidence="3" key="1">
    <citation type="journal article" date="2020" name="Stud. Mycol.">
        <title>101 Dothideomycetes genomes: a test case for predicting lifestyles and emergence of pathogens.</title>
        <authorList>
            <person name="Haridas S."/>
            <person name="Albert R."/>
            <person name="Binder M."/>
            <person name="Bloem J."/>
            <person name="Labutti K."/>
            <person name="Salamov A."/>
            <person name="Andreopoulos B."/>
            <person name="Baker S."/>
            <person name="Barry K."/>
            <person name="Bills G."/>
            <person name="Bluhm B."/>
            <person name="Cannon C."/>
            <person name="Castanera R."/>
            <person name="Culley D."/>
            <person name="Daum C."/>
            <person name="Ezra D."/>
            <person name="Gonzalez J."/>
            <person name="Henrissat B."/>
            <person name="Kuo A."/>
            <person name="Liang C."/>
            <person name="Lipzen A."/>
            <person name="Lutzoni F."/>
            <person name="Magnuson J."/>
            <person name="Mondo S."/>
            <person name="Nolan M."/>
            <person name="Ohm R."/>
            <person name="Pangilinan J."/>
            <person name="Park H.-J."/>
            <person name="Ramirez L."/>
            <person name="Alfaro M."/>
            <person name="Sun H."/>
            <person name="Tritt A."/>
            <person name="Yoshinaga Y."/>
            <person name="Zwiers L.-H."/>
            <person name="Turgeon B."/>
            <person name="Goodwin S."/>
            <person name="Spatafora J."/>
            <person name="Crous P."/>
            <person name="Grigoriev I."/>
        </authorList>
    </citation>
    <scope>NUCLEOTIDE SEQUENCE</scope>
    <source>
        <strain evidence="3">CBS 121167</strain>
    </source>
</reference>
<feature type="compositionally biased region" description="Polar residues" evidence="1">
    <location>
        <begin position="152"/>
        <end position="162"/>
    </location>
</feature>
<evidence type="ECO:0000313" key="4">
    <source>
        <dbReference type="Proteomes" id="UP000799438"/>
    </source>
</evidence>
<feature type="region of interest" description="Disordered" evidence="1">
    <location>
        <begin position="108"/>
        <end position="168"/>
    </location>
</feature>
<dbReference type="RefSeq" id="XP_033392735.1">
    <property type="nucleotide sequence ID" value="XM_033535078.1"/>
</dbReference>
<keyword evidence="2" id="KW-0472">Membrane</keyword>
<evidence type="ECO:0000256" key="1">
    <source>
        <dbReference type="SAM" id="MobiDB-lite"/>
    </source>
</evidence>